<protein>
    <submittedName>
        <fullName evidence="4">HEAT repeat domain-containing protein</fullName>
    </submittedName>
</protein>
<evidence type="ECO:0000313" key="4">
    <source>
        <dbReference type="EMBL" id="MEP1062729.1"/>
    </source>
</evidence>
<dbReference type="SMART" id="SM00185">
    <property type="entry name" value="ARM"/>
    <property type="match status" value="9"/>
</dbReference>
<gene>
    <name evidence="4" type="ORF">NDI38_30605</name>
</gene>
<comment type="caution">
    <text evidence="4">The sequence shown here is derived from an EMBL/GenBank/DDBJ whole genome shotgun (WGS) entry which is preliminary data.</text>
</comment>
<dbReference type="Proteomes" id="UP001476950">
    <property type="component" value="Unassembled WGS sequence"/>
</dbReference>
<keyword evidence="1" id="KW-0042">Antenna complex</keyword>
<accession>A0ABV0KWU9</accession>
<dbReference type="PANTHER" id="PTHR12697">
    <property type="entry name" value="PBS LYASE HEAT-LIKE PROTEIN"/>
    <property type="match status" value="1"/>
</dbReference>
<dbReference type="PANTHER" id="PTHR12697:SF5">
    <property type="entry name" value="DEOXYHYPUSINE HYDROXYLASE"/>
    <property type="match status" value="1"/>
</dbReference>
<evidence type="ECO:0000313" key="5">
    <source>
        <dbReference type="Proteomes" id="UP001476950"/>
    </source>
</evidence>
<dbReference type="PROSITE" id="PS50077">
    <property type="entry name" value="HEAT_REPEAT"/>
    <property type="match status" value="2"/>
</dbReference>
<dbReference type="EMBL" id="JAMPLM010000084">
    <property type="protein sequence ID" value="MEP1062729.1"/>
    <property type="molecule type" value="Genomic_DNA"/>
</dbReference>
<dbReference type="Pfam" id="PF03130">
    <property type="entry name" value="HEAT_PBS"/>
    <property type="match status" value="2"/>
</dbReference>
<name>A0ABV0KWU9_9CYAN</name>
<evidence type="ECO:0000256" key="3">
    <source>
        <dbReference type="ARBA" id="ARBA00045876"/>
    </source>
</evidence>
<dbReference type="InterPro" id="IPR000225">
    <property type="entry name" value="Armadillo"/>
</dbReference>
<dbReference type="InterPro" id="IPR004155">
    <property type="entry name" value="PBS_lyase_HEAT"/>
</dbReference>
<sequence length="902" mass="98747">MRSISALLRALQHPDDEMRRFAVSDLCEHHQRTDPRVLQALSEQLVQDECEHVREVVAESLGKLGTIAVPLLITTLNDADPYVRRKAAQQLGALGDERAIAPLIQTLQDDHQDVQYEAADTLLNLHSTQAIAAVIQFLQQHYLTSDSLYEGLIRKLFLLQPEPIVDLLLQALTISPSDQVRQAAAKILAEVGDERAIQPLIGLFDHQMINVNATAAQALVQLGPRAIPALQAALAVESPWRVLWASYALVQLGESSALAALLELLHHPFWKIRHYAISHLTKLGDRQIVEPIIACLKDSHDKVQLQAVQALGALKDDRAIEPLLELAQSSPEPLWRSTIGALSQFAHPRIAALMLTVVQHPDPIIRYHAILALKADESEQILPLLLKALEDSDWNVREAATQKLGDLSDPQAVKPLIQRFKQIAEYGRFQQTQEDGENTTAALLKLGKPVVAPLIAVLKASTNARIRYDAILLLGQLQDRRAVPVLANLLQASDGKIQYSDIGDRAAAAQALGMIGDVSVIEPLIAASKDRDEQVVLSAAEALSQFHLPIVVEPLIQILRKWNGWHFHSGEPKVIQAIAQTLAEIGGQRAIEPLIKVFAWYHEFPCGMPLQEQAERTGGGAPFATTGAVLAANQAIAAALTQLTGVPISDLLLGIVRDPAHPLRETAAISLGRVGDLTLVPVVDALQDNDAFVRRSAACALGMMYDKRGVLPLIETLQDADDEVVLQAIESLRWLSIHQIKDPKAILALCLRLSHPNWQIREATARALSQSPHELSLMPLVATLTDSYPAVRKSVVYALRYLGDERALTPVQALLNDPDQEVRLEVIRCLGEIGVSESVEPLTELLNDPEMKVRLSAVNALHQIGTASVVTALTTALQDESPYVQDMANWALRELGGRATLD</sequence>
<dbReference type="Gene3D" id="1.25.10.10">
    <property type="entry name" value="Leucine-rich Repeat Variant"/>
    <property type="match status" value="7"/>
</dbReference>
<dbReference type="InterPro" id="IPR021133">
    <property type="entry name" value="HEAT_type_2"/>
</dbReference>
<dbReference type="RefSeq" id="WP_190452828.1">
    <property type="nucleotide sequence ID" value="NZ_JAMPLM010000084.1"/>
</dbReference>
<comment type="function">
    <text evidence="3">Catalyzes the hydroxylation of the N(6)-(4-aminobutyl)-L-lysine intermediate produced by deoxyhypusine synthase/DHPS on a critical lysine of the eukaryotic translation initiation factor 5A/eIF-5A. This is the second step of the post-translational modification of that lysine into an unusual amino acid residue named hypusine. Hypusination is unique to mature eIF-5A factor and is essential for its function.</text>
</comment>
<proteinExistence type="predicted"/>
<evidence type="ECO:0000256" key="1">
    <source>
        <dbReference type="ARBA" id="ARBA00022549"/>
    </source>
</evidence>
<dbReference type="SUPFAM" id="SSF48371">
    <property type="entry name" value="ARM repeat"/>
    <property type="match status" value="3"/>
</dbReference>
<reference evidence="4 5" key="1">
    <citation type="submission" date="2022-04" db="EMBL/GenBank/DDBJ databases">
        <title>Positive selection, recombination, and allopatry shape intraspecific diversity of widespread and dominant cyanobacteria.</title>
        <authorList>
            <person name="Wei J."/>
            <person name="Shu W."/>
            <person name="Hu C."/>
        </authorList>
    </citation>
    <scope>NUCLEOTIDE SEQUENCE [LARGE SCALE GENOMIC DNA]</scope>
    <source>
        <strain evidence="4 5">AS-A4</strain>
    </source>
</reference>
<evidence type="ECO:0000256" key="2">
    <source>
        <dbReference type="ARBA" id="ARBA00022738"/>
    </source>
</evidence>
<dbReference type="InterPro" id="IPR011989">
    <property type="entry name" value="ARM-like"/>
</dbReference>
<keyword evidence="5" id="KW-1185">Reference proteome</keyword>
<organism evidence="4 5">
    <name type="scientific">Stenomitos frigidus AS-A4</name>
    <dbReference type="NCBI Taxonomy" id="2933935"/>
    <lineage>
        <taxon>Bacteria</taxon>
        <taxon>Bacillati</taxon>
        <taxon>Cyanobacteriota</taxon>
        <taxon>Cyanophyceae</taxon>
        <taxon>Leptolyngbyales</taxon>
        <taxon>Leptolyngbyaceae</taxon>
        <taxon>Stenomitos</taxon>
    </lineage>
</organism>
<dbReference type="Pfam" id="PF13646">
    <property type="entry name" value="HEAT_2"/>
    <property type="match status" value="7"/>
</dbReference>
<keyword evidence="2" id="KW-0605">Phycobilisome</keyword>
<dbReference type="InterPro" id="IPR016024">
    <property type="entry name" value="ARM-type_fold"/>
</dbReference>
<dbReference type="SMART" id="SM00567">
    <property type="entry name" value="EZ_HEAT"/>
    <property type="match status" value="20"/>
</dbReference>